<protein>
    <submittedName>
        <fullName evidence="2">Uncharacterized protein</fullName>
    </submittedName>
</protein>
<sequence>MVGESSNVPVRTGCVYEGGGTTNIRTQKRTQVAAAAPGNDQHRQQEVLNHFLPKPGTEQRVSVGPSRGQGSAGDTRYLSKTAALYSVRIATK</sequence>
<reference evidence="2" key="2">
    <citation type="submission" date="2020-05" db="UniProtKB">
        <authorList>
            <consortium name="EnsemblMetazoa"/>
        </authorList>
    </citation>
    <scope>IDENTIFICATION</scope>
    <source>
        <strain evidence="2">MINIMUS1</strain>
    </source>
</reference>
<feature type="region of interest" description="Disordered" evidence="1">
    <location>
        <begin position="53"/>
        <end position="75"/>
    </location>
</feature>
<accession>A0A182WNL6</accession>
<reference evidence="3" key="1">
    <citation type="submission" date="2013-03" db="EMBL/GenBank/DDBJ databases">
        <title>The Genome Sequence of Anopheles minimus MINIMUS1.</title>
        <authorList>
            <consortium name="The Broad Institute Genomics Platform"/>
            <person name="Neafsey D.E."/>
            <person name="Walton C."/>
            <person name="Walker B."/>
            <person name="Young S.K."/>
            <person name="Zeng Q."/>
            <person name="Gargeya S."/>
            <person name="Fitzgerald M."/>
            <person name="Haas B."/>
            <person name="Abouelleil A."/>
            <person name="Allen A.W."/>
            <person name="Alvarado L."/>
            <person name="Arachchi H.M."/>
            <person name="Berlin A.M."/>
            <person name="Chapman S.B."/>
            <person name="Gainer-Dewar J."/>
            <person name="Goldberg J."/>
            <person name="Griggs A."/>
            <person name="Gujja S."/>
            <person name="Hansen M."/>
            <person name="Howarth C."/>
            <person name="Imamovic A."/>
            <person name="Ireland A."/>
            <person name="Larimer J."/>
            <person name="McCowan C."/>
            <person name="Murphy C."/>
            <person name="Pearson M."/>
            <person name="Poon T.W."/>
            <person name="Priest M."/>
            <person name="Roberts A."/>
            <person name="Saif S."/>
            <person name="Shea T."/>
            <person name="Sisk P."/>
            <person name="Sykes S."/>
            <person name="Wortman J."/>
            <person name="Nusbaum C."/>
            <person name="Birren B."/>
        </authorList>
    </citation>
    <scope>NUCLEOTIDE SEQUENCE [LARGE SCALE GENOMIC DNA]</scope>
    <source>
        <strain evidence="3">MINIMUS1</strain>
    </source>
</reference>
<dbReference type="Proteomes" id="UP000075920">
    <property type="component" value="Unassembled WGS sequence"/>
</dbReference>
<keyword evidence="3" id="KW-1185">Reference proteome</keyword>
<organism evidence="2 3">
    <name type="scientific">Anopheles minimus</name>
    <dbReference type="NCBI Taxonomy" id="112268"/>
    <lineage>
        <taxon>Eukaryota</taxon>
        <taxon>Metazoa</taxon>
        <taxon>Ecdysozoa</taxon>
        <taxon>Arthropoda</taxon>
        <taxon>Hexapoda</taxon>
        <taxon>Insecta</taxon>
        <taxon>Pterygota</taxon>
        <taxon>Neoptera</taxon>
        <taxon>Endopterygota</taxon>
        <taxon>Diptera</taxon>
        <taxon>Nematocera</taxon>
        <taxon>Culicoidea</taxon>
        <taxon>Culicidae</taxon>
        <taxon>Anophelinae</taxon>
        <taxon>Anopheles</taxon>
    </lineage>
</organism>
<proteinExistence type="predicted"/>
<name>A0A182WNL6_9DIPT</name>
<dbReference type="AlphaFoldDB" id="A0A182WNL6"/>
<evidence type="ECO:0000313" key="3">
    <source>
        <dbReference type="Proteomes" id="UP000075920"/>
    </source>
</evidence>
<dbReference type="VEuPathDB" id="VectorBase:AMIN014301"/>
<dbReference type="EnsemblMetazoa" id="AMIN014301-RA">
    <property type="protein sequence ID" value="AMIN014301-PA"/>
    <property type="gene ID" value="AMIN014301"/>
</dbReference>
<evidence type="ECO:0000256" key="1">
    <source>
        <dbReference type="SAM" id="MobiDB-lite"/>
    </source>
</evidence>
<feature type="region of interest" description="Disordered" evidence="1">
    <location>
        <begin position="1"/>
        <end position="22"/>
    </location>
</feature>
<evidence type="ECO:0000313" key="2">
    <source>
        <dbReference type="EnsemblMetazoa" id="AMIN014301-PA"/>
    </source>
</evidence>